<gene>
    <name evidence="3" type="ORF">POVCU1_061720</name>
</gene>
<keyword evidence="2" id="KW-1133">Transmembrane helix</keyword>
<evidence type="ECO:0000256" key="1">
    <source>
        <dbReference type="SAM" id="MobiDB-lite"/>
    </source>
</evidence>
<dbReference type="AlphaFoldDB" id="A0A1A8X8U9"/>
<protein>
    <submittedName>
        <fullName evidence="3">Uncharacterized protein</fullName>
    </submittedName>
</protein>
<keyword evidence="2" id="KW-0812">Transmembrane</keyword>
<feature type="region of interest" description="Disordered" evidence="1">
    <location>
        <begin position="122"/>
        <end position="175"/>
    </location>
</feature>
<feature type="compositionally biased region" description="Basic residues" evidence="1">
    <location>
        <begin position="141"/>
        <end position="157"/>
    </location>
</feature>
<dbReference type="EMBL" id="FLQV01002068">
    <property type="protein sequence ID" value="SBT00688.1"/>
    <property type="molecule type" value="Genomic_DNA"/>
</dbReference>
<name>A0A1A8X8U9_PLAOA</name>
<proteinExistence type="predicted"/>
<organism evidence="3 4">
    <name type="scientific">Plasmodium ovale curtisi</name>
    <dbReference type="NCBI Taxonomy" id="864141"/>
    <lineage>
        <taxon>Eukaryota</taxon>
        <taxon>Sar</taxon>
        <taxon>Alveolata</taxon>
        <taxon>Apicomplexa</taxon>
        <taxon>Aconoidasida</taxon>
        <taxon>Haemosporida</taxon>
        <taxon>Plasmodiidae</taxon>
        <taxon>Plasmodium</taxon>
        <taxon>Plasmodium (Plasmodium)</taxon>
    </lineage>
</organism>
<dbReference type="Proteomes" id="UP000078546">
    <property type="component" value="Unassembled WGS sequence"/>
</dbReference>
<evidence type="ECO:0000256" key="2">
    <source>
        <dbReference type="SAM" id="Phobius"/>
    </source>
</evidence>
<sequence>MGEGKASSTEGTTTLLLAFIKSIPEKAKEYIDKLLMCYSNGMVNEICIYTVLRFITVVGGFLLSISAIFTLLYRYGLCCCKPLSAKKTEEEDNVRKEFEQMQMQMQIQMQQEQLLRALMRGSPLHQEDEDSEEEEEDNKRGTKGKNKKKGSKGKNTNKNKNSMDNNLHIGYNGTS</sequence>
<keyword evidence="2" id="KW-0472">Membrane</keyword>
<accession>A0A1A8X8U9</accession>
<evidence type="ECO:0000313" key="3">
    <source>
        <dbReference type="EMBL" id="SBT00688.1"/>
    </source>
</evidence>
<reference evidence="4" key="1">
    <citation type="submission" date="2016-05" db="EMBL/GenBank/DDBJ databases">
        <authorList>
            <person name="Naeem Raeece"/>
        </authorList>
    </citation>
    <scope>NUCLEOTIDE SEQUENCE [LARGE SCALE GENOMIC DNA]</scope>
</reference>
<evidence type="ECO:0000313" key="4">
    <source>
        <dbReference type="Proteomes" id="UP000078546"/>
    </source>
</evidence>
<feature type="compositionally biased region" description="Acidic residues" evidence="1">
    <location>
        <begin position="127"/>
        <end position="136"/>
    </location>
</feature>
<feature type="transmembrane region" description="Helical" evidence="2">
    <location>
        <begin position="51"/>
        <end position="73"/>
    </location>
</feature>